<dbReference type="InterPro" id="IPR017900">
    <property type="entry name" value="4Fe4S_Fe_S_CS"/>
</dbReference>
<dbReference type="Pfam" id="PF13188">
    <property type="entry name" value="PAS_8"/>
    <property type="match status" value="1"/>
</dbReference>
<name>A0A1E3G0H8_9BACT</name>
<gene>
    <name evidence="8" type="ORF">A4H02_08960</name>
</gene>
<dbReference type="GO" id="GO:0051539">
    <property type="term" value="F:4 iron, 4 sulfur cluster binding"/>
    <property type="evidence" value="ECO:0007669"/>
    <property type="project" value="UniProtKB-KW"/>
</dbReference>
<feature type="domain" description="4Fe-4S ferredoxin-type" evidence="6">
    <location>
        <begin position="34"/>
        <end position="63"/>
    </location>
</feature>
<evidence type="ECO:0000313" key="9">
    <source>
        <dbReference type="Proteomes" id="UP000094570"/>
    </source>
</evidence>
<comment type="caution">
    <text evidence="8">The sequence shown here is derived from an EMBL/GenBank/DDBJ whole genome shotgun (WGS) entry which is preliminary data.</text>
</comment>
<dbReference type="AlphaFoldDB" id="A0A1E3G0H8"/>
<feature type="domain" description="4Fe-4S ferredoxin-type" evidence="6">
    <location>
        <begin position="4"/>
        <end position="33"/>
    </location>
</feature>
<dbReference type="InterPro" id="IPR007202">
    <property type="entry name" value="4Fe-4S_dom"/>
</dbReference>
<dbReference type="InterPro" id="IPR000014">
    <property type="entry name" value="PAS"/>
</dbReference>
<dbReference type="GO" id="GO:0046872">
    <property type="term" value="F:metal ion binding"/>
    <property type="evidence" value="ECO:0007669"/>
    <property type="project" value="UniProtKB-KW"/>
</dbReference>
<keyword evidence="1" id="KW-0004">4Fe-4S</keyword>
<dbReference type="STRING" id="1008305.A4H02_08960"/>
<evidence type="ECO:0000256" key="5">
    <source>
        <dbReference type="SAM" id="MobiDB-lite"/>
    </source>
</evidence>
<feature type="region of interest" description="Disordered" evidence="5">
    <location>
        <begin position="210"/>
        <end position="239"/>
    </location>
</feature>
<dbReference type="OrthoDB" id="9798098at2"/>
<reference evidence="9" key="1">
    <citation type="submission" date="2016-04" db="EMBL/GenBank/DDBJ databases">
        <title>The genome sequence project of a novel Fervidobacterium isolate from a hot spring in Thailand.</title>
        <authorList>
            <person name="Gonzalez J.M."/>
            <person name="Cuecas A."/>
            <person name="Kanoksilapatham W."/>
        </authorList>
    </citation>
    <scope>NUCLEOTIDE SEQUENCE [LARGE SCALE GENOMIC DNA]</scope>
    <source>
        <strain evidence="9">FC2004</strain>
    </source>
</reference>
<feature type="domain" description="4Fe-4S" evidence="7">
    <location>
        <begin position="371"/>
        <end position="432"/>
    </location>
</feature>
<evidence type="ECO:0000259" key="7">
    <source>
        <dbReference type="PROSITE" id="PS51656"/>
    </source>
</evidence>
<keyword evidence="9" id="KW-1185">Reference proteome</keyword>
<sequence length="576" mass="65100">MKESNLIISVPANCKYCYKCLRNCPVKAIAFNGQHSFVVEEECIACGTCINVCPQHAKTYRKNLKEFEELVGKPFVLSVAPSFFANYDDPAKVISLVRRLGCVAVSETAIGAEFVGLEYLKYLNAGKKVLLTTSCPVVVNLVEQYFPKHIDYLIPVVSPAIAHAKFLEYRFGELPRVFVSPCVAKKEELKGYYDVVLTFEELDEFLAQYPKEEEEEEEDNDTCAPGTSYENGTPKQSHRFFPDPPYPNRARYFPASGGIIHTLEQDLFTHMIIEGINNLIDFLSNLETSTKEIQGTVLVEASACVGGCLNGPTIRKERNLLGRKEAIRKWNRILGELNQDGTRTVNPAYYKLALSRTFTDRSATKQVPDVEITRILQEMGKVHPAKELNCTACGYETCRDKARAVALGKAEKDMCFAYLVEKVSSFGNKVVDETPNAIVIFSNEKVIYLNPAAKRLFGSYDETTVLNICKRVSNEPYRIHELFLNGRKYYFYPKYFDLPEDGGSVLLFVDVTDIVVQREQMDELKRKTVEKIEEVLNNQMKLAQDIASLLGESIAETKAHFMEFKKYMIGDENANV</sequence>
<dbReference type="EMBL" id="LWAF01000020">
    <property type="protein sequence ID" value="ODN29774.1"/>
    <property type="molecule type" value="Genomic_DNA"/>
</dbReference>
<dbReference type="PANTHER" id="PTHR11615">
    <property type="entry name" value="NITRATE, FORMATE, IRON DEHYDROGENASE"/>
    <property type="match status" value="1"/>
</dbReference>
<dbReference type="Pfam" id="PF04060">
    <property type="entry name" value="FeS"/>
    <property type="match status" value="1"/>
</dbReference>
<dbReference type="RefSeq" id="WP_069293838.1">
    <property type="nucleotide sequence ID" value="NZ_CP140110.1"/>
</dbReference>
<dbReference type="Pfam" id="PF02906">
    <property type="entry name" value="Fe_hyd_lg_C"/>
    <property type="match status" value="1"/>
</dbReference>
<evidence type="ECO:0000313" key="8">
    <source>
        <dbReference type="EMBL" id="ODN29774.1"/>
    </source>
</evidence>
<evidence type="ECO:0000256" key="3">
    <source>
        <dbReference type="ARBA" id="ARBA00023004"/>
    </source>
</evidence>
<accession>A0A1E3G0H8</accession>
<dbReference type="InterPro" id="IPR050340">
    <property type="entry name" value="Cytosolic_Fe-S_CAF"/>
</dbReference>
<dbReference type="InterPro" id="IPR017896">
    <property type="entry name" value="4Fe4S_Fe-S-bd"/>
</dbReference>
<dbReference type="Pfam" id="PF13237">
    <property type="entry name" value="Fer4_10"/>
    <property type="match status" value="1"/>
</dbReference>
<organism evidence="8 9">
    <name type="scientific">Fervidobacterium thailandense</name>
    <dbReference type="NCBI Taxonomy" id="1008305"/>
    <lineage>
        <taxon>Bacteria</taxon>
        <taxon>Thermotogati</taxon>
        <taxon>Thermotogota</taxon>
        <taxon>Thermotogae</taxon>
        <taxon>Thermotogales</taxon>
        <taxon>Fervidobacteriaceae</taxon>
        <taxon>Fervidobacterium</taxon>
    </lineage>
</organism>
<keyword evidence="2" id="KW-0479">Metal-binding</keyword>
<dbReference type="InterPro" id="IPR009016">
    <property type="entry name" value="Fe_hydrogenase"/>
</dbReference>
<keyword evidence="3" id="KW-0408">Iron</keyword>
<evidence type="ECO:0000259" key="6">
    <source>
        <dbReference type="PROSITE" id="PS51379"/>
    </source>
</evidence>
<dbReference type="PROSITE" id="PS00198">
    <property type="entry name" value="4FE4S_FER_1"/>
    <property type="match status" value="1"/>
</dbReference>
<dbReference type="Gene3D" id="1.10.15.40">
    <property type="entry name" value="Electron transport complex subunit B, putative Fe-S cluster"/>
    <property type="match status" value="1"/>
</dbReference>
<evidence type="ECO:0000256" key="2">
    <source>
        <dbReference type="ARBA" id="ARBA00022723"/>
    </source>
</evidence>
<dbReference type="SUPFAM" id="SSF53920">
    <property type="entry name" value="Fe-only hydrogenase"/>
    <property type="match status" value="1"/>
</dbReference>
<dbReference type="Gene3D" id="3.40.950.10">
    <property type="entry name" value="Fe-only Hydrogenase (Larger Subunit), Chain L, domain 3"/>
    <property type="match status" value="1"/>
</dbReference>
<keyword evidence="4" id="KW-0411">Iron-sulfur</keyword>
<proteinExistence type="predicted"/>
<protein>
    <submittedName>
        <fullName evidence="8">Ferredoxin</fullName>
    </submittedName>
</protein>
<evidence type="ECO:0000256" key="4">
    <source>
        <dbReference type="ARBA" id="ARBA00023014"/>
    </source>
</evidence>
<dbReference type="PROSITE" id="PS51379">
    <property type="entry name" value="4FE4S_FER_2"/>
    <property type="match status" value="2"/>
</dbReference>
<dbReference type="Proteomes" id="UP000094570">
    <property type="component" value="Unassembled WGS sequence"/>
</dbReference>
<dbReference type="Gene3D" id="3.30.70.20">
    <property type="match status" value="1"/>
</dbReference>
<feature type="compositionally biased region" description="Acidic residues" evidence="5">
    <location>
        <begin position="212"/>
        <end position="221"/>
    </location>
</feature>
<dbReference type="SUPFAM" id="SSF54862">
    <property type="entry name" value="4Fe-4S ferredoxins"/>
    <property type="match status" value="1"/>
</dbReference>
<evidence type="ECO:0000256" key="1">
    <source>
        <dbReference type="ARBA" id="ARBA00022485"/>
    </source>
</evidence>
<dbReference type="PROSITE" id="PS51656">
    <property type="entry name" value="4FE4S"/>
    <property type="match status" value="1"/>
</dbReference>
<dbReference type="InterPro" id="IPR004108">
    <property type="entry name" value="Fe_hydrogenase_lsu_C"/>
</dbReference>